<evidence type="ECO:0000256" key="6">
    <source>
        <dbReference type="PROSITE-ProRule" id="PRU00042"/>
    </source>
</evidence>
<keyword evidence="1" id="KW-0479">Metal-binding</keyword>
<keyword evidence="5" id="KW-0539">Nucleus</keyword>
<comment type="caution">
    <text evidence="8">The sequence shown here is derived from an EMBL/GenBank/DDBJ whole genome shotgun (WGS) entry which is preliminary data.</text>
</comment>
<dbReference type="FunFam" id="3.30.160.60:FF:000506">
    <property type="entry name" value="Zinc finger protein 23"/>
    <property type="match status" value="1"/>
</dbReference>
<dbReference type="PROSITE" id="PS00028">
    <property type="entry name" value="ZINC_FINGER_C2H2_1"/>
    <property type="match status" value="2"/>
</dbReference>
<protein>
    <submittedName>
        <fullName evidence="8">ZN777 protein</fullName>
    </submittedName>
</protein>
<evidence type="ECO:0000256" key="5">
    <source>
        <dbReference type="ARBA" id="ARBA00023242"/>
    </source>
</evidence>
<evidence type="ECO:0000256" key="4">
    <source>
        <dbReference type="ARBA" id="ARBA00022833"/>
    </source>
</evidence>
<dbReference type="Gene3D" id="3.30.160.60">
    <property type="entry name" value="Classic Zinc Finger"/>
    <property type="match status" value="3"/>
</dbReference>
<dbReference type="AlphaFoldDB" id="A0A7L1L9B9"/>
<keyword evidence="3 6" id="KW-0863">Zinc-finger</keyword>
<sequence>ILFRQQTHTGERLYLCTECQKTFKLKIGLLKHRQIHTKKNQASSYICTDCGKSFGRHADLIRHRRTHTGERPYKCTECE</sequence>
<dbReference type="PANTHER" id="PTHR24377">
    <property type="entry name" value="IP01015P-RELATED"/>
    <property type="match status" value="1"/>
</dbReference>
<dbReference type="InterPro" id="IPR013087">
    <property type="entry name" value="Znf_C2H2_type"/>
</dbReference>
<keyword evidence="9" id="KW-1185">Reference proteome</keyword>
<gene>
    <name evidence="8" type="primary">Znf777_2</name>
    <name evidence="8" type="ORF">HIMHIM_R15911</name>
</gene>
<reference evidence="8 9" key="1">
    <citation type="submission" date="2019-09" db="EMBL/GenBank/DDBJ databases">
        <title>Bird 10,000 Genomes (B10K) Project - Family phase.</title>
        <authorList>
            <person name="Zhang G."/>
        </authorList>
    </citation>
    <scope>NUCLEOTIDE SEQUENCE [LARGE SCALE GENOMIC DNA]</scope>
    <source>
        <strain evidence="8">B10K-DU-002-13</strain>
        <tissue evidence="8">Muscle</tissue>
    </source>
</reference>
<evidence type="ECO:0000313" key="8">
    <source>
        <dbReference type="EMBL" id="NXN71530.1"/>
    </source>
</evidence>
<proteinExistence type="predicted"/>
<evidence type="ECO:0000256" key="3">
    <source>
        <dbReference type="ARBA" id="ARBA00022771"/>
    </source>
</evidence>
<feature type="non-terminal residue" evidence="8">
    <location>
        <position position="1"/>
    </location>
</feature>
<dbReference type="GO" id="GO:0008270">
    <property type="term" value="F:zinc ion binding"/>
    <property type="evidence" value="ECO:0007669"/>
    <property type="project" value="UniProtKB-KW"/>
</dbReference>
<feature type="domain" description="C2H2-type" evidence="7">
    <location>
        <begin position="14"/>
        <end position="41"/>
    </location>
</feature>
<keyword evidence="2" id="KW-0677">Repeat</keyword>
<dbReference type="SUPFAM" id="SSF57667">
    <property type="entry name" value="beta-beta-alpha zinc fingers"/>
    <property type="match status" value="2"/>
</dbReference>
<keyword evidence="4" id="KW-0862">Zinc</keyword>
<name>A0A7L1L9B9_HIMHI</name>
<organism evidence="8 9">
    <name type="scientific">Himantopus himantopus</name>
    <name type="common">Black-winged stilt</name>
    <name type="synonym">Charadrius himantopus</name>
    <dbReference type="NCBI Taxonomy" id="225398"/>
    <lineage>
        <taxon>Eukaryota</taxon>
        <taxon>Metazoa</taxon>
        <taxon>Chordata</taxon>
        <taxon>Craniata</taxon>
        <taxon>Vertebrata</taxon>
        <taxon>Euteleostomi</taxon>
        <taxon>Archelosauria</taxon>
        <taxon>Archosauria</taxon>
        <taxon>Dinosauria</taxon>
        <taxon>Saurischia</taxon>
        <taxon>Theropoda</taxon>
        <taxon>Coelurosauria</taxon>
        <taxon>Aves</taxon>
        <taxon>Neognathae</taxon>
        <taxon>Neoaves</taxon>
        <taxon>Charadriiformes</taxon>
        <taxon>Recurvirostridae</taxon>
        <taxon>Himantopus</taxon>
    </lineage>
</organism>
<dbReference type="Pfam" id="PF00096">
    <property type="entry name" value="zf-C2H2"/>
    <property type="match status" value="2"/>
</dbReference>
<dbReference type="PROSITE" id="PS50157">
    <property type="entry name" value="ZINC_FINGER_C2H2_2"/>
    <property type="match status" value="2"/>
</dbReference>
<dbReference type="InterPro" id="IPR050826">
    <property type="entry name" value="Krueppel_C2H2_ZnFinger"/>
</dbReference>
<feature type="non-terminal residue" evidence="8">
    <location>
        <position position="79"/>
    </location>
</feature>
<feature type="domain" description="C2H2-type" evidence="7">
    <location>
        <begin position="45"/>
        <end position="72"/>
    </location>
</feature>
<dbReference type="SMART" id="SM00355">
    <property type="entry name" value="ZnF_C2H2"/>
    <property type="match status" value="2"/>
</dbReference>
<evidence type="ECO:0000259" key="7">
    <source>
        <dbReference type="PROSITE" id="PS50157"/>
    </source>
</evidence>
<dbReference type="InterPro" id="IPR036236">
    <property type="entry name" value="Znf_C2H2_sf"/>
</dbReference>
<evidence type="ECO:0000256" key="1">
    <source>
        <dbReference type="ARBA" id="ARBA00022723"/>
    </source>
</evidence>
<dbReference type="FunFam" id="3.30.160.60:FF:000690">
    <property type="entry name" value="Zinc finger protein 354C"/>
    <property type="match status" value="1"/>
</dbReference>
<dbReference type="OrthoDB" id="6496718at2759"/>
<evidence type="ECO:0000313" key="9">
    <source>
        <dbReference type="Proteomes" id="UP000571567"/>
    </source>
</evidence>
<dbReference type="Proteomes" id="UP000571567">
    <property type="component" value="Unassembled WGS sequence"/>
</dbReference>
<accession>A0A7L1L9B9</accession>
<evidence type="ECO:0000256" key="2">
    <source>
        <dbReference type="ARBA" id="ARBA00022737"/>
    </source>
</evidence>
<dbReference type="EMBL" id="VXBK01007520">
    <property type="protein sequence ID" value="NXN71530.1"/>
    <property type="molecule type" value="Genomic_DNA"/>
</dbReference>